<keyword evidence="2" id="KW-1185">Reference proteome</keyword>
<dbReference type="InterPro" id="IPR036291">
    <property type="entry name" value="NAD(P)-bd_dom_sf"/>
</dbReference>
<dbReference type="Gene3D" id="3.40.50.720">
    <property type="entry name" value="NAD(P)-binding Rossmann-like Domain"/>
    <property type="match status" value="1"/>
</dbReference>
<dbReference type="Pfam" id="PF00106">
    <property type="entry name" value="adh_short"/>
    <property type="match status" value="1"/>
</dbReference>
<proteinExistence type="predicted"/>
<dbReference type="EMBL" id="MU128925">
    <property type="protein sequence ID" value="KAF9518366.1"/>
    <property type="molecule type" value="Genomic_DNA"/>
</dbReference>
<dbReference type="PANTHER" id="PTHR43431">
    <property type="entry name" value="OXIDOREDUCTASE, SHORT CHAIN DEHYDROGENASE/REDUCTASE FAMILY (AFU_ORTHOLOGUE AFUA_5G14000)"/>
    <property type="match status" value="1"/>
</dbReference>
<organism evidence="1 2">
    <name type="scientific">Hydnum rufescens UP504</name>
    <dbReference type="NCBI Taxonomy" id="1448309"/>
    <lineage>
        <taxon>Eukaryota</taxon>
        <taxon>Fungi</taxon>
        <taxon>Dikarya</taxon>
        <taxon>Basidiomycota</taxon>
        <taxon>Agaricomycotina</taxon>
        <taxon>Agaricomycetes</taxon>
        <taxon>Cantharellales</taxon>
        <taxon>Hydnaceae</taxon>
        <taxon>Hydnum</taxon>
    </lineage>
</organism>
<dbReference type="PANTHER" id="PTHR43431:SF7">
    <property type="entry name" value="OXIDOREDUCTASE, SHORT CHAIN DEHYDROGENASE_REDUCTASE FAMILY (AFU_ORTHOLOGUE AFUA_5G14000)"/>
    <property type="match status" value="1"/>
</dbReference>
<reference evidence="1" key="1">
    <citation type="journal article" date="2020" name="Nat. Commun.">
        <title>Large-scale genome sequencing of mycorrhizal fungi provides insights into the early evolution of symbiotic traits.</title>
        <authorList>
            <person name="Miyauchi S."/>
            <person name="Kiss E."/>
            <person name="Kuo A."/>
            <person name="Drula E."/>
            <person name="Kohler A."/>
            <person name="Sanchez-Garcia M."/>
            <person name="Morin E."/>
            <person name="Andreopoulos B."/>
            <person name="Barry K.W."/>
            <person name="Bonito G."/>
            <person name="Buee M."/>
            <person name="Carver A."/>
            <person name="Chen C."/>
            <person name="Cichocki N."/>
            <person name="Clum A."/>
            <person name="Culley D."/>
            <person name="Crous P.W."/>
            <person name="Fauchery L."/>
            <person name="Girlanda M."/>
            <person name="Hayes R.D."/>
            <person name="Keri Z."/>
            <person name="LaButti K."/>
            <person name="Lipzen A."/>
            <person name="Lombard V."/>
            <person name="Magnuson J."/>
            <person name="Maillard F."/>
            <person name="Murat C."/>
            <person name="Nolan M."/>
            <person name="Ohm R.A."/>
            <person name="Pangilinan J."/>
            <person name="Pereira M.F."/>
            <person name="Perotto S."/>
            <person name="Peter M."/>
            <person name="Pfister S."/>
            <person name="Riley R."/>
            <person name="Sitrit Y."/>
            <person name="Stielow J.B."/>
            <person name="Szollosi G."/>
            <person name="Zifcakova L."/>
            <person name="Stursova M."/>
            <person name="Spatafora J.W."/>
            <person name="Tedersoo L."/>
            <person name="Vaario L.M."/>
            <person name="Yamada A."/>
            <person name="Yan M."/>
            <person name="Wang P."/>
            <person name="Xu J."/>
            <person name="Bruns T."/>
            <person name="Baldrian P."/>
            <person name="Vilgalys R."/>
            <person name="Dunand C."/>
            <person name="Henrissat B."/>
            <person name="Grigoriev I.V."/>
            <person name="Hibbett D."/>
            <person name="Nagy L.G."/>
            <person name="Martin F.M."/>
        </authorList>
    </citation>
    <scope>NUCLEOTIDE SEQUENCE</scope>
    <source>
        <strain evidence="1">UP504</strain>
    </source>
</reference>
<dbReference type="SUPFAM" id="SSF51735">
    <property type="entry name" value="NAD(P)-binding Rossmann-fold domains"/>
    <property type="match status" value="1"/>
</dbReference>
<sequence>MSVSSADRPWLALLLNKFTVPLTPLLTGRLKAIEDAVSIHHILFLLGRVRLRPFSRFVLASPALALPFTHGMSPKHEITERRPLRSRPYIEDPVELLNWEWPDGLDEGMRKARFIIEAIPLKAPDTDDVGVQTLLCIPSDADADASDAQVSGPDIAFDRLASVLSPTPYFRRRFANMGYNVVLLSRNVQVLQRLSDSTNATGNVSQHTHSEISKAFDGIRKEWPGDSIRVSVWNAVDRIWSHFLDITEDQLHDTVPGNIFGPFAFARESISSFEEQELDDRGSRGTLIFTGATASLRGNVTTSAFSSVKCGVRAFSQSLAKEFGKQNIHMVISLPIECTGKDGNPDEILSPDPIAEARPEWPVCGARTYIIALILQSMNMDRPTEFSSRQHRSARTWELDWRPAHEKW</sequence>
<evidence type="ECO:0000313" key="2">
    <source>
        <dbReference type="Proteomes" id="UP000886523"/>
    </source>
</evidence>
<dbReference type="OrthoDB" id="5399006at2759"/>
<protein>
    <submittedName>
        <fullName evidence="1">Uncharacterized protein</fullName>
    </submittedName>
</protein>
<comment type="caution">
    <text evidence="1">The sequence shown here is derived from an EMBL/GenBank/DDBJ whole genome shotgun (WGS) entry which is preliminary data.</text>
</comment>
<accession>A0A9P6B655</accession>
<dbReference type="InterPro" id="IPR002347">
    <property type="entry name" value="SDR_fam"/>
</dbReference>
<name>A0A9P6B655_9AGAM</name>
<dbReference type="Proteomes" id="UP000886523">
    <property type="component" value="Unassembled WGS sequence"/>
</dbReference>
<gene>
    <name evidence="1" type="ORF">BS47DRAFT_1389016</name>
</gene>
<dbReference type="AlphaFoldDB" id="A0A9P6B655"/>
<evidence type="ECO:0000313" key="1">
    <source>
        <dbReference type="EMBL" id="KAF9518366.1"/>
    </source>
</evidence>